<gene>
    <name evidence="3" type="ORF">ACM44_13720</name>
</gene>
<dbReference type="Proteomes" id="UP000035900">
    <property type="component" value="Unassembled WGS sequence"/>
</dbReference>
<keyword evidence="1" id="KW-1133">Transmembrane helix</keyword>
<feature type="domain" description="YcxB-like C-terminal" evidence="2">
    <location>
        <begin position="104"/>
        <end position="155"/>
    </location>
</feature>
<keyword evidence="4" id="KW-1185">Reference proteome</keyword>
<proteinExistence type="predicted"/>
<feature type="transmembrane region" description="Helical" evidence="1">
    <location>
        <begin position="56"/>
        <end position="73"/>
    </location>
</feature>
<organism evidence="3 4">
    <name type="scientific">Chryseobacterium koreense CCUG 49689</name>
    <dbReference type="NCBI Taxonomy" id="1304281"/>
    <lineage>
        <taxon>Bacteria</taxon>
        <taxon>Pseudomonadati</taxon>
        <taxon>Bacteroidota</taxon>
        <taxon>Flavobacteriia</taxon>
        <taxon>Flavobacteriales</taxon>
        <taxon>Weeksellaceae</taxon>
        <taxon>Chryseobacterium group</taxon>
        <taxon>Chryseobacterium</taxon>
    </lineage>
</organism>
<dbReference type="EMBL" id="LFNG01000028">
    <property type="protein sequence ID" value="KMQ70161.1"/>
    <property type="molecule type" value="Genomic_DNA"/>
</dbReference>
<keyword evidence="1" id="KW-0472">Membrane</keyword>
<evidence type="ECO:0000259" key="2">
    <source>
        <dbReference type="Pfam" id="PF14317"/>
    </source>
</evidence>
<dbReference type="AlphaFoldDB" id="A0A0J7IWI1"/>
<dbReference type="Pfam" id="PF14317">
    <property type="entry name" value="YcxB"/>
    <property type="match status" value="1"/>
</dbReference>
<dbReference type="RefSeq" id="WP_048500625.1">
    <property type="nucleotide sequence ID" value="NZ_LFNG01000028.1"/>
</dbReference>
<comment type="caution">
    <text evidence="3">The sequence shown here is derived from an EMBL/GenBank/DDBJ whole genome shotgun (WGS) entry which is preliminary data.</text>
</comment>
<sequence length="179" mass="21428">MKYEFSLDENDFLNHQLYFASKSKNIQEQRVKSFLIIAITFIGCTIFSYIKNSPLSHYFLGVTIILILFYPIWDKRRHKKHYEKHVNEVFNKRFNKKIELIIANQHIEEIESNGNSSISIKSLEEIIETRDYIFLKLDNGTAIVIPKLKIQNIEELYSDIKHLIESNNIKFKRELSWKW</sequence>
<evidence type="ECO:0000313" key="4">
    <source>
        <dbReference type="Proteomes" id="UP000035900"/>
    </source>
</evidence>
<feature type="transmembrane region" description="Helical" evidence="1">
    <location>
        <begin position="31"/>
        <end position="50"/>
    </location>
</feature>
<protein>
    <recommendedName>
        <fullName evidence="2">YcxB-like C-terminal domain-containing protein</fullName>
    </recommendedName>
</protein>
<evidence type="ECO:0000256" key="1">
    <source>
        <dbReference type="SAM" id="Phobius"/>
    </source>
</evidence>
<dbReference type="InterPro" id="IPR025588">
    <property type="entry name" value="YcxB-like_C"/>
</dbReference>
<evidence type="ECO:0000313" key="3">
    <source>
        <dbReference type="EMBL" id="KMQ70161.1"/>
    </source>
</evidence>
<accession>A0A0J7IWI1</accession>
<dbReference type="STRING" id="1304281.ACM44_13720"/>
<dbReference type="OrthoDB" id="1121049at2"/>
<keyword evidence="1" id="KW-0812">Transmembrane</keyword>
<reference evidence="3 4" key="1">
    <citation type="journal article" date="2004" name="Int. J. Syst. Evol. Microbiol.">
        <title>Kaistella koreensis gen. nov., sp. nov., a novel member of the Chryseobacterium-Bergeyella-Riemerella branch.</title>
        <authorList>
            <person name="Kim M.K."/>
            <person name="Im W.T."/>
            <person name="Shin Y.K."/>
            <person name="Lim J.H."/>
            <person name="Kim S.H."/>
            <person name="Lee B.C."/>
            <person name="Park M.Y."/>
            <person name="Lee K.Y."/>
            <person name="Lee S.T."/>
        </authorList>
    </citation>
    <scope>NUCLEOTIDE SEQUENCE [LARGE SCALE GENOMIC DNA]</scope>
    <source>
        <strain evidence="3 4">CCUG 49689</strain>
    </source>
</reference>
<dbReference type="PATRIC" id="fig|1304281.5.peg.2973"/>
<name>A0A0J7IWI1_9FLAO</name>